<accession>A0A0D8XG79</accession>
<dbReference type="OrthoDB" id="5854880at2759"/>
<proteinExistence type="predicted"/>
<reference evidence="1 2" key="1">
    <citation type="submission" date="2013-11" db="EMBL/GenBank/DDBJ databases">
        <title>Draft genome of the bovine lungworm Dictyocaulus viviparus.</title>
        <authorList>
            <person name="Mitreva M."/>
        </authorList>
    </citation>
    <scope>NUCLEOTIDE SEQUENCE [LARGE SCALE GENOMIC DNA]</scope>
    <source>
        <strain evidence="1 2">HannoverDv2000</strain>
    </source>
</reference>
<evidence type="ECO:0000313" key="1">
    <source>
        <dbReference type="EMBL" id="KJH42702.1"/>
    </source>
</evidence>
<dbReference type="EMBL" id="KN716636">
    <property type="protein sequence ID" value="KJH42702.1"/>
    <property type="molecule type" value="Genomic_DNA"/>
</dbReference>
<organism evidence="1 2">
    <name type="scientific">Dictyocaulus viviparus</name>
    <name type="common">Bovine lungworm</name>
    <dbReference type="NCBI Taxonomy" id="29172"/>
    <lineage>
        <taxon>Eukaryota</taxon>
        <taxon>Metazoa</taxon>
        <taxon>Ecdysozoa</taxon>
        <taxon>Nematoda</taxon>
        <taxon>Chromadorea</taxon>
        <taxon>Rhabditida</taxon>
        <taxon>Rhabditina</taxon>
        <taxon>Rhabditomorpha</taxon>
        <taxon>Strongyloidea</taxon>
        <taxon>Metastrongylidae</taxon>
        <taxon>Dictyocaulus</taxon>
    </lineage>
</organism>
<protein>
    <submittedName>
        <fullName evidence="1">Uncharacterized protein</fullName>
    </submittedName>
</protein>
<gene>
    <name evidence="1" type="ORF">DICVIV_11295</name>
</gene>
<keyword evidence="2" id="KW-1185">Reference proteome</keyword>
<sequence length="120" mass="13721">MLSPRLDIHCLQPRSDKKISIINCYSPTGAANKSKLNAFYNELGKVIRKEISFYKFVDVDFNARIETMKKKHYRIGKFGLGDRSENGGRLAALVSTLGLFHGNSFFVKKEHRPWTCELPN</sequence>
<dbReference type="Proteomes" id="UP000053766">
    <property type="component" value="Unassembled WGS sequence"/>
</dbReference>
<reference evidence="2" key="2">
    <citation type="journal article" date="2016" name="Sci. Rep.">
        <title>Dictyocaulus viviparus genome, variome and transcriptome elucidate lungworm biology and support future intervention.</title>
        <authorList>
            <person name="McNulty S.N."/>
            <person name="Strube C."/>
            <person name="Rosa B.A."/>
            <person name="Martin J.C."/>
            <person name="Tyagi R."/>
            <person name="Choi Y.J."/>
            <person name="Wang Q."/>
            <person name="Hallsworth Pepin K."/>
            <person name="Zhang X."/>
            <person name="Ozersky P."/>
            <person name="Wilson R.K."/>
            <person name="Sternberg P.W."/>
            <person name="Gasser R.B."/>
            <person name="Mitreva M."/>
        </authorList>
    </citation>
    <scope>NUCLEOTIDE SEQUENCE [LARGE SCALE GENOMIC DNA]</scope>
    <source>
        <strain evidence="2">HannoverDv2000</strain>
    </source>
</reference>
<dbReference type="InterPro" id="IPR036691">
    <property type="entry name" value="Endo/exonu/phosph_ase_sf"/>
</dbReference>
<name>A0A0D8XG79_DICVI</name>
<dbReference type="Gene3D" id="3.60.10.10">
    <property type="entry name" value="Endonuclease/exonuclease/phosphatase"/>
    <property type="match status" value="1"/>
</dbReference>
<evidence type="ECO:0000313" key="2">
    <source>
        <dbReference type="Proteomes" id="UP000053766"/>
    </source>
</evidence>
<dbReference type="AlphaFoldDB" id="A0A0D8XG79"/>